<dbReference type="RefSeq" id="WP_236865081.1">
    <property type="nucleotide sequence ID" value="NZ_AP025225.1"/>
</dbReference>
<evidence type="ECO:0000313" key="7">
    <source>
        <dbReference type="EMBL" id="BDB95873.1"/>
    </source>
</evidence>
<dbReference type="PRINTS" id="PR00395">
    <property type="entry name" value="RIBOSOMALS2"/>
</dbReference>
<evidence type="ECO:0000256" key="2">
    <source>
        <dbReference type="ARBA" id="ARBA00022980"/>
    </source>
</evidence>
<dbReference type="PANTHER" id="PTHR12534:SF0">
    <property type="entry name" value="SMALL RIBOSOMAL SUBUNIT PROTEIN US2M"/>
    <property type="match status" value="1"/>
</dbReference>
<feature type="compositionally biased region" description="Polar residues" evidence="6">
    <location>
        <begin position="236"/>
        <end position="253"/>
    </location>
</feature>
<feature type="region of interest" description="Disordered" evidence="6">
    <location>
        <begin position="236"/>
        <end position="265"/>
    </location>
</feature>
<dbReference type="PANTHER" id="PTHR12534">
    <property type="entry name" value="30S RIBOSOMAL PROTEIN S2 PROKARYOTIC AND ORGANELLAR"/>
    <property type="match status" value="1"/>
</dbReference>
<evidence type="ECO:0000256" key="1">
    <source>
        <dbReference type="ARBA" id="ARBA00006242"/>
    </source>
</evidence>
<evidence type="ECO:0000313" key="8">
    <source>
        <dbReference type="Proteomes" id="UP001320209"/>
    </source>
</evidence>
<dbReference type="InterPro" id="IPR001865">
    <property type="entry name" value="Ribosomal_uS2"/>
</dbReference>
<dbReference type="GO" id="GO:0005840">
    <property type="term" value="C:ribosome"/>
    <property type="evidence" value="ECO:0007669"/>
    <property type="project" value="UniProtKB-KW"/>
</dbReference>
<dbReference type="EMBL" id="AP025225">
    <property type="protein sequence ID" value="BDB95873.1"/>
    <property type="molecule type" value="Genomic_DNA"/>
</dbReference>
<dbReference type="Gene3D" id="3.40.50.10490">
    <property type="entry name" value="Glucose-6-phosphate isomerase like protein, domain 1"/>
    <property type="match status" value="1"/>
</dbReference>
<dbReference type="InterPro" id="IPR023591">
    <property type="entry name" value="Ribosomal_uS2_flav_dom_sf"/>
</dbReference>
<evidence type="ECO:0000256" key="6">
    <source>
        <dbReference type="SAM" id="MobiDB-lite"/>
    </source>
</evidence>
<protein>
    <recommendedName>
        <fullName evidence="4 5">Small ribosomal subunit protein uS2</fullName>
    </recommendedName>
</protein>
<dbReference type="NCBIfam" id="TIGR01011">
    <property type="entry name" value="rpsB_bact"/>
    <property type="match status" value="1"/>
</dbReference>
<sequence>MENITVRRLLDAGVHFGHRVQRWNPKMKKYIYGVHNGTHIVDLPQTVDCMNRALNVLRGIVKDRGRVLFVGTKQQAKDIVKVAAQKCGQYYVDHRWLGGTLTNWRTIVQSINRLNSLKERISSDDFSSYTKKEQLCFKNDVERLERALGGIKDMGGLPDVLFIIDINKEAIATREARQLGIPVIAIVDTNSNPDGIDYPIPGNDDAIKAIQLYCDIVSDAVISGIQEEMRTAGVEISQSKDLPQSSESENQALLQAFGGADSSES</sequence>
<evidence type="ECO:0000256" key="3">
    <source>
        <dbReference type="ARBA" id="ARBA00023274"/>
    </source>
</evidence>
<dbReference type="InterPro" id="IPR005706">
    <property type="entry name" value="Ribosomal_uS2_bac/mit/plastid"/>
</dbReference>
<evidence type="ECO:0000256" key="4">
    <source>
        <dbReference type="ARBA" id="ARBA00035256"/>
    </source>
</evidence>
<name>A0ABM7V8S2_9PROT</name>
<organism evidence="7 8">
    <name type="scientific">Candidatus Hydrogenosomobacter endosymbioticus</name>
    <dbReference type="NCBI Taxonomy" id="2558174"/>
    <lineage>
        <taxon>Bacteria</taxon>
        <taxon>Pseudomonadati</taxon>
        <taxon>Pseudomonadota</taxon>
        <taxon>Alphaproteobacteria</taxon>
        <taxon>Holosporales</taxon>
        <taxon>Holosporaceae</taxon>
        <taxon>Candidatus Hydrogenosomobacter</taxon>
    </lineage>
</organism>
<dbReference type="Pfam" id="PF00318">
    <property type="entry name" value="Ribosomal_S2"/>
    <property type="match status" value="1"/>
</dbReference>
<dbReference type="HAMAP" id="MF_00291_B">
    <property type="entry name" value="Ribosomal_uS2_B"/>
    <property type="match status" value="1"/>
</dbReference>
<proteinExistence type="inferred from homology"/>
<dbReference type="SUPFAM" id="SSF52313">
    <property type="entry name" value="Ribosomal protein S2"/>
    <property type="match status" value="1"/>
</dbReference>
<dbReference type="CDD" id="cd01425">
    <property type="entry name" value="RPS2"/>
    <property type="match status" value="1"/>
</dbReference>
<evidence type="ECO:0000256" key="5">
    <source>
        <dbReference type="HAMAP-Rule" id="MF_00291"/>
    </source>
</evidence>
<reference evidence="7" key="1">
    <citation type="submission" date="2021-10" db="EMBL/GenBank/DDBJ databases">
        <title>Genome Sequence of The Candidatus Hydrogeosomobacter endosymbioticus, an Intracellular Bacterial Symbiont of the Anaerobic Ciliate GW7.</title>
        <authorList>
            <person name="Shiohama Y."/>
            <person name="Shinzato N."/>
        </authorList>
    </citation>
    <scope>NUCLEOTIDE SEQUENCE [LARGE SCALE GENOMIC DNA]</scope>
    <source>
        <strain evidence="7">200920</strain>
    </source>
</reference>
<keyword evidence="8" id="KW-1185">Reference proteome</keyword>
<dbReference type="Proteomes" id="UP001320209">
    <property type="component" value="Chromosome"/>
</dbReference>
<gene>
    <name evidence="5 7" type="primary">rpsB</name>
    <name evidence="7" type="ORF">HYD_0060</name>
</gene>
<comment type="similarity">
    <text evidence="1 5">Belongs to the universal ribosomal protein uS2 family.</text>
</comment>
<keyword evidence="3 5" id="KW-0687">Ribonucleoprotein</keyword>
<accession>A0ABM7V8S2</accession>
<dbReference type="Gene3D" id="1.10.287.610">
    <property type="entry name" value="Helix hairpin bin"/>
    <property type="match status" value="1"/>
</dbReference>
<keyword evidence="2 5" id="KW-0689">Ribosomal protein</keyword>